<reference evidence="8 9" key="1">
    <citation type="journal article" date="2020" name="Microorganisms">
        <title>Osmotic Adaptation and Compatible Solute Biosynthesis of Phototrophic Bacteria as Revealed from Genome Analyses.</title>
        <authorList>
            <person name="Imhoff J.F."/>
            <person name="Rahn T."/>
            <person name="Kunzel S."/>
            <person name="Keller A."/>
            <person name="Neulinger S.C."/>
        </authorList>
    </citation>
    <scope>NUCLEOTIDE SEQUENCE [LARGE SCALE GENOMIC DNA]</scope>
    <source>
        <strain evidence="8 9">DSM 9895</strain>
    </source>
</reference>
<dbReference type="PROSITE" id="PS50110">
    <property type="entry name" value="RESPONSE_REGULATORY"/>
    <property type="match status" value="1"/>
</dbReference>
<comment type="caution">
    <text evidence="8">The sequence shown here is derived from an EMBL/GenBank/DDBJ whole genome shotgun (WGS) entry which is preliminary data.</text>
</comment>
<proteinExistence type="predicted"/>
<name>A0ABS1DAM3_9PROT</name>
<evidence type="ECO:0000313" key="8">
    <source>
        <dbReference type="EMBL" id="MBK1667498.1"/>
    </source>
</evidence>
<feature type="modified residue" description="4-aspartylphosphate" evidence="6">
    <location>
        <position position="54"/>
    </location>
</feature>
<dbReference type="InterPro" id="IPR011006">
    <property type="entry name" value="CheY-like_superfamily"/>
</dbReference>
<keyword evidence="9" id="KW-1185">Reference proteome</keyword>
<keyword evidence="5" id="KW-0804">Transcription</keyword>
<dbReference type="EMBL" id="NRRL01000007">
    <property type="protein sequence ID" value="MBK1667498.1"/>
    <property type="molecule type" value="Genomic_DNA"/>
</dbReference>
<evidence type="ECO:0000256" key="1">
    <source>
        <dbReference type="ARBA" id="ARBA00022553"/>
    </source>
</evidence>
<keyword evidence="3" id="KW-0805">Transcription regulation</keyword>
<evidence type="ECO:0000259" key="7">
    <source>
        <dbReference type="PROSITE" id="PS50110"/>
    </source>
</evidence>
<dbReference type="InterPro" id="IPR001789">
    <property type="entry name" value="Sig_transdc_resp-reg_receiver"/>
</dbReference>
<organism evidence="8 9">
    <name type="scientific">Rhodovibrio sodomensis</name>
    <dbReference type="NCBI Taxonomy" id="1088"/>
    <lineage>
        <taxon>Bacteria</taxon>
        <taxon>Pseudomonadati</taxon>
        <taxon>Pseudomonadota</taxon>
        <taxon>Alphaproteobacteria</taxon>
        <taxon>Rhodospirillales</taxon>
        <taxon>Rhodovibrionaceae</taxon>
        <taxon>Rhodovibrio</taxon>
    </lineage>
</organism>
<evidence type="ECO:0000256" key="4">
    <source>
        <dbReference type="ARBA" id="ARBA00023125"/>
    </source>
</evidence>
<feature type="domain" description="Response regulatory" evidence="7">
    <location>
        <begin position="4"/>
        <end position="116"/>
    </location>
</feature>
<evidence type="ECO:0000256" key="2">
    <source>
        <dbReference type="ARBA" id="ARBA00023012"/>
    </source>
</evidence>
<evidence type="ECO:0000313" key="9">
    <source>
        <dbReference type="Proteomes" id="UP001296873"/>
    </source>
</evidence>
<dbReference type="InterPro" id="IPR039420">
    <property type="entry name" value="WalR-like"/>
</dbReference>
<keyword evidence="4" id="KW-0238">DNA-binding</keyword>
<dbReference type="SUPFAM" id="SSF52172">
    <property type="entry name" value="CheY-like"/>
    <property type="match status" value="1"/>
</dbReference>
<gene>
    <name evidence="8" type="ORF">CKO28_05565</name>
</gene>
<dbReference type="SMART" id="SM00448">
    <property type="entry name" value="REC"/>
    <property type="match status" value="1"/>
</dbReference>
<sequence length="127" mass="13491">MSTHVLVVEDDSDFAESVSANLEYAGYGVSGIARSGLEAFQLCEQRRPDVALIDIGLEGAFDGIFLGEQLAERGIKVIYLTGRFDRALREGREHAAGLLAKPCSLADLTAAIDAAVAPASQHQRAST</sequence>
<dbReference type="Gene3D" id="3.40.50.2300">
    <property type="match status" value="1"/>
</dbReference>
<evidence type="ECO:0000256" key="3">
    <source>
        <dbReference type="ARBA" id="ARBA00023015"/>
    </source>
</evidence>
<keyword evidence="2" id="KW-0902">Two-component regulatory system</keyword>
<dbReference type="RefSeq" id="WP_242480360.1">
    <property type="nucleotide sequence ID" value="NZ_NRRL01000007.1"/>
</dbReference>
<dbReference type="Proteomes" id="UP001296873">
    <property type="component" value="Unassembled WGS sequence"/>
</dbReference>
<dbReference type="PANTHER" id="PTHR48111:SF1">
    <property type="entry name" value="TWO-COMPONENT RESPONSE REGULATOR ORR33"/>
    <property type="match status" value="1"/>
</dbReference>
<evidence type="ECO:0000256" key="5">
    <source>
        <dbReference type="ARBA" id="ARBA00023163"/>
    </source>
</evidence>
<accession>A0ABS1DAM3</accession>
<protein>
    <recommendedName>
        <fullName evidence="7">Response regulatory domain-containing protein</fullName>
    </recommendedName>
</protein>
<dbReference type="Pfam" id="PF00072">
    <property type="entry name" value="Response_reg"/>
    <property type="match status" value="1"/>
</dbReference>
<evidence type="ECO:0000256" key="6">
    <source>
        <dbReference type="PROSITE-ProRule" id="PRU00169"/>
    </source>
</evidence>
<keyword evidence="1 6" id="KW-0597">Phosphoprotein</keyword>
<dbReference type="PANTHER" id="PTHR48111">
    <property type="entry name" value="REGULATOR OF RPOS"/>
    <property type="match status" value="1"/>
</dbReference>